<reference evidence="2" key="1">
    <citation type="submission" date="2014-12" db="EMBL/GenBank/DDBJ databases">
        <title>Insight into the proteome of Arion vulgaris.</title>
        <authorList>
            <person name="Aradska J."/>
            <person name="Bulat T."/>
            <person name="Smidak R."/>
            <person name="Sarate P."/>
            <person name="Gangsoo J."/>
            <person name="Sialana F."/>
            <person name="Bilban M."/>
            <person name="Lubec G."/>
        </authorList>
    </citation>
    <scope>NUCLEOTIDE SEQUENCE</scope>
    <source>
        <tissue evidence="2">Skin</tissue>
    </source>
</reference>
<feature type="region of interest" description="Disordered" evidence="1">
    <location>
        <begin position="10"/>
        <end position="46"/>
    </location>
</feature>
<accession>A0A0B6Y4X4</accession>
<feature type="compositionally biased region" description="Polar residues" evidence="1">
    <location>
        <begin position="22"/>
        <end position="31"/>
    </location>
</feature>
<gene>
    <name evidence="2" type="primary">ORF13238</name>
</gene>
<dbReference type="EMBL" id="HACG01004497">
    <property type="protein sequence ID" value="CEK51362.1"/>
    <property type="molecule type" value="Transcribed_RNA"/>
</dbReference>
<proteinExistence type="predicted"/>
<feature type="region of interest" description="Disordered" evidence="1">
    <location>
        <begin position="78"/>
        <end position="97"/>
    </location>
</feature>
<feature type="non-terminal residue" evidence="2">
    <location>
        <position position="1"/>
    </location>
</feature>
<organism evidence="2">
    <name type="scientific">Arion vulgaris</name>
    <dbReference type="NCBI Taxonomy" id="1028688"/>
    <lineage>
        <taxon>Eukaryota</taxon>
        <taxon>Metazoa</taxon>
        <taxon>Spiralia</taxon>
        <taxon>Lophotrochozoa</taxon>
        <taxon>Mollusca</taxon>
        <taxon>Gastropoda</taxon>
        <taxon>Heterobranchia</taxon>
        <taxon>Euthyneura</taxon>
        <taxon>Panpulmonata</taxon>
        <taxon>Eupulmonata</taxon>
        <taxon>Stylommatophora</taxon>
        <taxon>Helicina</taxon>
        <taxon>Arionoidea</taxon>
        <taxon>Arionidae</taxon>
        <taxon>Arion</taxon>
    </lineage>
</organism>
<name>A0A0B6Y4X4_9EUPU</name>
<evidence type="ECO:0000313" key="2">
    <source>
        <dbReference type="EMBL" id="CEK51362.1"/>
    </source>
</evidence>
<sequence>ADCLSVAPIVISKGKHRKPPSNRLTVTPSTSSKHKHRKPPSDCSTVKPIVKKQSHACSQSPNIKLYHQNMENNVQSIKHHDVLSDMTEKKGGETSKQ</sequence>
<protein>
    <submittedName>
        <fullName evidence="2">Uncharacterized protein</fullName>
    </submittedName>
</protein>
<dbReference type="AlphaFoldDB" id="A0A0B6Y4X4"/>
<evidence type="ECO:0000256" key="1">
    <source>
        <dbReference type="SAM" id="MobiDB-lite"/>
    </source>
</evidence>
<feature type="non-terminal residue" evidence="2">
    <location>
        <position position="97"/>
    </location>
</feature>